<evidence type="ECO:0000313" key="3">
    <source>
        <dbReference type="Proteomes" id="UP001215151"/>
    </source>
</evidence>
<dbReference type="EMBL" id="JAPEVG010000070">
    <property type="protein sequence ID" value="KAJ8487980.1"/>
    <property type="molecule type" value="Genomic_DNA"/>
</dbReference>
<comment type="caution">
    <text evidence="2">The sequence shown here is derived from an EMBL/GenBank/DDBJ whole genome shotgun (WGS) entry which is preliminary data.</text>
</comment>
<reference evidence="2" key="1">
    <citation type="submission" date="2022-11" db="EMBL/GenBank/DDBJ databases">
        <title>Genome Sequence of Cubamyces cubensis.</title>
        <authorList>
            <person name="Buettner E."/>
        </authorList>
    </citation>
    <scope>NUCLEOTIDE SEQUENCE</scope>
    <source>
        <strain evidence="2">MPL-01</strain>
    </source>
</reference>
<feature type="compositionally biased region" description="Polar residues" evidence="1">
    <location>
        <begin position="157"/>
        <end position="169"/>
    </location>
</feature>
<dbReference type="Proteomes" id="UP001215151">
    <property type="component" value="Unassembled WGS sequence"/>
</dbReference>
<name>A0AAD7XD42_9APHY</name>
<evidence type="ECO:0000256" key="1">
    <source>
        <dbReference type="SAM" id="MobiDB-lite"/>
    </source>
</evidence>
<protein>
    <submittedName>
        <fullName evidence="2">Uncharacterized protein</fullName>
    </submittedName>
</protein>
<feature type="region of interest" description="Disordered" evidence="1">
    <location>
        <begin position="136"/>
        <end position="169"/>
    </location>
</feature>
<gene>
    <name evidence="2" type="ORF">ONZ51_g3858</name>
</gene>
<keyword evidence="3" id="KW-1185">Reference proteome</keyword>
<sequence>MEFIVSLLSPQPNPVRPVGMHGSAIPSQASAMTTRILPSNVVASPIPTVGGFASTCDPASWSFSTVCQCGRALCSHDFLADATAAGPPSRDQGQPMPQLHTDEHPAGVGFGGAMLARGLRLPAAAPPITAYHGVRAAEPGRTIDRRNASAERARTATRGSSQASGSRQNIARIRSQLAASGSSTGHTVAEVLPVGKQDFCVLVIPHVPPTLLSRLARHPSGSTAAQPAYPSPAFRWSAGEFTDLASVLLQLKLVFAVSLSSTGSVAQELTRQILAHCDTSNVLVPGFSSAASLPSTPTSLPFILLAQGTRRRGTLERLYDPYDELDVNHFTSAGLTTRPFANMHLPLDDTLSALPMIVVAPRYTNLRSSIGRLALAHLVPWSEAAQLSNRYYPHQCFAARVMHIVAPAINWGCIGSECAPASAAICEAPSAGLSADSEGSLSSSSTEPAVVSVPEALPPAAWDEPAVAEAHASRSFGEPLFLAEASAAYMTQLPPPSPNSSIQEMHRELTPPMVEASSSSLPSIRDRSDSMEMALASAHPAVRPCPAVDGNMPRIPRESLALEIGPIQLLSLQEVAAWAARLRSAVPIDVSSARPHIRAPDAATAAKALLFLVRWLFDDPGPAYHGSGKPFAAALADYCSPQDVTVTLTSLGMLVTSSGPSPAYLDFEVGEGIGEAPIRTVLRLAVKLAVEDKDLWEPRGRYMSVLFHHSRRSVPSRQSRLRACGFLALLHMVALHTGPDPISPFLLRASYEERADALRADVPFLQLLSPEMCTALAPWVDRDVSSPLDIGPNSAVGQLLYGANINPCSLSLSQPPSQADLSEIEQSIISEMLLGHTDLTGHPDLVAFTEGAACILAPGSSLAMTFHGRSRDYLAFMYDRRVTDADQLISHIQFKSGVKPVTILDHDWDDSSPLDDASWDTINEDLFKTHLLAYLQGHGHPNHPYIQAILSPAMIAAAHGDSSLRARGFLQLMSGSELFPVDPQWSLKLYFNHTGDRTHVPPEGAEPPLPGPLEVHACFYEATVQVDNGLRNLLREERHGGEAATAFDAWIHGAILEPDVFTAA</sequence>
<feature type="region of interest" description="Disordered" evidence="1">
    <location>
        <begin position="84"/>
        <end position="107"/>
    </location>
</feature>
<accession>A0AAD7XD42</accession>
<dbReference type="AlphaFoldDB" id="A0AAD7XD42"/>
<evidence type="ECO:0000313" key="2">
    <source>
        <dbReference type="EMBL" id="KAJ8487980.1"/>
    </source>
</evidence>
<organism evidence="2 3">
    <name type="scientific">Trametes cubensis</name>
    <dbReference type="NCBI Taxonomy" id="1111947"/>
    <lineage>
        <taxon>Eukaryota</taxon>
        <taxon>Fungi</taxon>
        <taxon>Dikarya</taxon>
        <taxon>Basidiomycota</taxon>
        <taxon>Agaricomycotina</taxon>
        <taxon>Agaricomycetes</taxon>
        <taxon>Polyporales</taxon>
        <taxon>Polyporaceae</taxon>
        <taxon>Trametes</taxon>
    </lineage>
</organism>
<proteinExistence type="predicted"/>
<feature type="compositionally biased region" description="Basic and acidic residues" evidence="1">
    <location>
        <begin position="141"/>
        <end position="154"/>
    </location>
</feature>